<keyword evidence="3" id="KW-1185">Reference proteome</keyword>
<name>A0A0R3PD25_ANGCS</name>
<organism evidence="4">
    <name type="scientific">Angiostrongylus costaricensis</name>
    <name type="common">Nematode worm</name>
    <dbReference type="NCBI Taxonomy" id="334426"/>
    <lineage>
        <taxon>Eukaryota</taxon>
        <taxon>Metazoa</taxon>
        <taxon>Ecdysozoa</taxon>
        <taxon>Nematoda</taxon>
        <taxon>Chromadorea</taxon>
        <taxon>Rhabditida</taxon>
        <taxon>Rhabditina</taxon>
        <taxon>Rhabditomorpha</taxon>
        <taxon>Strongyloidea</taxon>
        <taxon>Metastrongylidae</taxon>
        <taxon>Angiostrongylus</taxon>
    </lineage>
</organism>
<evidence type="ECO:0000256" key="1">
    <source>
        <dbReference type="SAM" id="MobiDB-lite"/>
    </source>
</evidence>
<protein>
    <submittedName>
        <fullName evidence="2 4">Uncharacterized protein</fullName>
    </submittedName>
</protein>
<evidence type="ECO:0000313" key="2">
    <source>
        <dbReference type="EMBL" id="VDM53377.1"/>
    </source>
</evidence>
<evidence type="ECO:0000313" key="4">
    <source>
        <dbReference type="WBParaSite" id="ACOC_0000179101-mRNA-1"/>
    </source>
</evidence>
<sequence>MIGCVSGLYNDLLWPADVSTQCCYPPGNSEWASRKSPCSNEKRPRPWTTIVREERKGVALEPAATSGDGSSKYLKTGRRIHHAPSQWTILCAPHRVSNPSSTLARRSLWESSDMKIVDGNF</sequence>
<reference evidence="2 3" key="2">
    <citation type="submission" date="2018-11" db="EMBL/GenBank/DDBJ databases">
        <authorList>
            <consortium name="Pathogen Informatics"/>
        </authorList>
    </citation>
    <scope>NUCLEOTIDE SEQUENCE [LARGE SCALE GENOMIC DNA]</scope>
    <source>
        <strain evidence="2 3">Costa Rica</strain>
    </source>
</reference>
<proteinExistence type="predicted"/>
<accession>A0A0R3PD25</accession>
<dbReference type="EMBL" id="UYYA01000295">
    <property type="protein sequence ID" value="VDM53377.1"/>
    <property type="molecule type" value="Genomic_DNA"/>
</dbReference>
<dbReference type="Proteomes" id="UP000267027">
    <property type="component" value="Unassembled WGS sequence"/>
</dbReference>
<gene>
    <name evidence="2" type="ORF">ACOC_LOCUS1792</name>
</gene>
<evidence type="ECO:0000313" key="3">
    <source>
        <dbReference type="Proteomes" id="UP000267027"/>
    </source>
</evidence>
<dbReference type="AlphaFoldDB" id="A0A0R3PD25"/>
<feature type="region of interest" description="Disordered" evidence="1">
    <location>
        <begin position="28"/>
        <end position="74"/>
    </location>
</feature>
<reference evidence="4" key="1">
    <citation type="submission" date="2017-02" db="UniProtKB">
        <authorList>
            <consortium name="WormBaseParasite"/>
        </authorList>
    </citation>
    <scope>IDENTIFICATION</scope>
</reference>
<dbReference type="WBParaSite" id="ACOC_0000179101-mRNA-1">
    <property type="protein sequence ID" value="ACOC_0000179101-mRNA-1"/>
    <property type="gene ID" value="ACOC_0000179101"/>
</dbReference>